<dbReference type="PANTHER" id="PTHR21666:SF268">
    <property type="entry name" value="PEPTIDASE M23 DOMAIN-CONTAINING PROTEIN"/>
    <property type="match status" value="1"/>
</dbReference>
<dbReference type="InterPro" id="IPR016047">
    <property type="entry name" value="M23ase_b-sheet_dom"/>
</dbReference>
<dbReference type="Proteomes" id="UP000823860">
    <property type="component" value="Unassembled WGS sequence"/>
</dbReference>
<dbReference type="PANTHER" id="PTHR21666">
    <property type="entry name" value="PEPTIDASE-RELATED"/>
    <property type="match status" value="1"/>
</dbReference>
<evidence type="ECO:0000313" key="3">
    <source>
        <dbReference type="Proteomes" id="UP000823860"/>
    </source>
</evidence>
<accession>A0A9D2HTW1</accession>
<dbReference type="CDD" id="cd12797">
    <property type="entry name" value="M23_peptidase"/>
    <property type="match status" value="1"/>
</dbReference>
<organism evidence="2 3">
    <name type="scientific">Candidatus Bacteroides intestinavium</name>
    <dbReference type="NCBI Taxonomy" id="2838469"/>
    <lineage>
        <taxon>Bacteria</taxon>
        <taxon>Pseudomonadati</taxon>
        <taxon>Bacteroidota</taxon>
        <taxon>Bacteroidia</taxon>
        <taxon>Bacteroidales</taxon>
        <taxon>Bacteroidaceae</taxon>
        <taxon>Bacteroides</taxon>
    </lineage>
</organism>
<dbReference type="InterPro" id="IPR050570">
    <property type="entry name" value="Cell_wall_metabolism_enzyme"/>
</dbReference>
<evidence type="ECO:0000259" key="1">
    <source>
        <dbReference type="Pfam" id="PF01551"/>
    </source>
</evidence>
<sequence length="170" mass="18633">MKYIKKLLVGVLVLFVVGLLMPQNLEMPVEGATQADFNPRSFWAYPWGSSIVHKGVDIFAGKGTNVRSSTIGLVLLTGRLGKGGNVVLVLGPKWRLHYYAHLDEITTTPFSIVTHGSRIGTVGNTGNAATTPAHLHYAIGTMIPYLHRMDGAPLGWQKAFYLNPIDYLKE</sequence>
<dbReference type="EMBL" id="DWZE01000129">
    <property type="protein sequence ID" value="HJA84374.1"/>
    <property type="molecule type" value="Genomic_DNA"/>
</dbReference>
<dbReference type="InterPro" id="IPR011055">
    <property type="entry name" value="Dup_hybrid_motif"/>
</dbReference>
<protein>
    <submittedName>
        <fullName evidence="2">M23 family metallopeptidase</fullName>
    </submittedName>
</protein>
<reference evidence="2" key="2">
    <citation type="submission" date="2021-04" db="EMBL/GenBank/DDBJ databases">
        <authorList>
            <person name="Gilroy R."/>
        </authorList>
    </citation>
    <scope>NUCLEOTIDE SEQUENCE</scope>
    <source>
        <strain evidence="2">ChiHecec1B25-7008</strain>
    </source>
</reference>
<proteinExistence type="predicted"/>
<feature type="domain" description="M23ase beta-sheet core" evidence="1">
    <location>
        <begin position="52"/>
        <end position="139"/>
    </location>
</feature>
<name>A0A9D2HTW1_9BACE</name>
<dbReference type="Gene3D" id="2.70.70.10">
    <property type="entry name" value="Glucose Permease (Domain IIA)"/>
    <property type="match status" value="1"/>
</dbReference>
<dbReference type="Pfam" id="PF01551">
    <property type="entry name" value="Peptidase_M23"/>
    <property type="match status" value="1"/>
</dbReference>
<dbReference type="GO" id="GO:0004222">
    <property type="term" value="F:metalloendopeptidase activity"/>
    <property type="evidence" value="ECO:0007669"/>
    <property type="project" value="TreeGrafter"/>
</dbReference>
<comment type="caution">
    <text evidence="2">The sequence shown here is derived from an EMBL/GenBank/DDBJ whole genome shotgun (WGS) entry which is preliminary data.</text>
</comment>
<reference evidence="2" key="1">
    <citation type="journal article" date="2021" name="PeerJ">
        <title>Extensive microbial diversity within the chicken gut microbiome revealed by metagenomics and culture.</title>
        <authorList>
            <person name="Gilroy R."/>
            <person name="Ravi A."/>
            <person name="Getino M."/>
            <person name="Pursley I."/>
            <person name="Horton D.L."/>
            <person name="Alikhan N.F."/>
            <person name="Baker D."/>
            <person name="Gharbi K."/>
            <person name="Hall N."/>
            <person name="Watson M."/>
            <person name="Adriaenssens E.M."/>
            <person name="Foster-Nyarko E."/>
            <person name="Jarju S."/>
            <person name="Secka A."/>
            <person name="Antonio M."/>
            <person name="Oren A."/>
            <person name="Chaudhuri R.R."/>
            <person name="La Ragione R."/>
            <person name="Hildebrand F."/>
            <person name="Pallen M.J."/>
        </authorList>
    </citation>
    <scope>NUCLEOTIDE SEQUENCE</scope>
    <source>
        <strain evidence="2">ChiHecec1B25-7008</strain>
    </source>
</reference>
<dbReference type="AlphaFoldDB" id="A0A9D2HTW1"/>
<dbReference type="SUPFAM" id="SSF51261">
    <property type="entry name" value="Duplicated hybrid motif"/>
    <property type="match status" value="1"/>
</dbReference>
<evidence type="ECO:0000313" key="2">
    <source>
        <dbReference type="EMBL" id="HJA84374.1"/>
    </source>
</evidence>
<gene>
    <name evidence="2" type="ORF">H9785_10465</name>
</gene>